<name>A0ABX5CZY9_LACPE</name>
<reference evidence="1 2" key="1">
    <citation type="submission" date="2018-03" db="EMBL/GenBank/DDBJ databases">
        <title>Draft Genome Sequences of six Lactobacillus pentosus Strains Isolated from Brines of Traditionally Fermented Spanish-Style Green Table Olives.</title>
        <authorList>
            <person name="Calero-Delgado B."/>
            <person name="Martin-Platero A.M."/>
            <person name="Perez-Pulido A.J."/>
            <person name="Benitez-Cabello A."/>
            <person name="Casimiro-Soriguer C.S."/>
            <person name="Martinez-Bueno M."/>
            <person name="Arroyo-Lopez F.N."/>
            <person name="Rodriguez-Gomez F."/>
            <person name="Bautista-Gallego J."/>
            <person name="Garrido-Fernandez A."/>
            <person name="Jimenez-Diaz R."/>
        </authorList>
    </citation>
    <scope>NUCLEOTIDE SEQUENCE [LARGE SCALE GENOMIC DNA]</scope>
    <source>
        <strain evidence="1 2">IG2</strain>
    </source>
</reference>
<evidence type="ECO:0000313" key="1">
    <source>
        <dbReference type="EMBL" id="PRO94871.1"/>
    </source>
</evidence>
<keyword evidence="2" id="KW-1185">Reference proteome</keyword>
<dbReference type="EMBL" id="PVOB01000117">
    <property type="protein sequence ID" value="PRO94871.1"/>
    <property type="molecule type" value="Genomic_DNA"/>
</dbReference>
<comment type="caution">
    <text evidence="1">The sequence shown here is derived from an EMBL/GenBank/DDBJ whole genome shotgun (WGS) entry which is preliminary data.</text>
</comment>
<dbReference type="Proteomes" id="UP000238378">
    <property type="component" value="Unassembled WGS sequence"/>
</dbReference>
<protein>
    <submittedName>
        <fullName evidence="1">Uncharacterized protein</fullName>
    </submittedName>
</protein>
<proteinExistence type="predicted"/>
<dbReference type="RefSeq" id="WP_105961260.1">
    <property type="nucleotide sequence ID" value="NZ_PVOB01000117.1"/>
</dbReference>
<accession>A0ABX5CZY9</accession>
<gene>
    <name evidence="1" type="ORF">C6Y08_07720</name>
</gene>
<evidence type="ECO:0000313" key="2">
    <source>
        <dbReference type="Proteomes" id="UP000238378"/>
    </source>
</evidence>
<organism evidence="1 2">
    <name type="scientific">Lactiplantibacillus pentosus</name>
    <name type="common">Lactobacillus pentosus</name>
    <dbReference type="NCBI Taxonomy" id="1589"/>
    <lineage>
        <taxon>Bacteria</taxon>
        <taxon>Bacillati</taxon>
        <taxon>Bacillota</taxon>
        <taxon>Bacilli</taxon>
        <taxon>Lactobacillales</taxon>
        <taxon>Lactobacillaceae</taxon>
        <taxon>Lactiplantibacillus</taxon>
    </lineage>
</organism>
<sequence length="59" mass="6811">MTTKYPPLITKADIDAIHKGNEINRQILRAGLKELANEVHKDNEQSNRTIRKVADKWIN</sequence>